<keyword evidence="13" id="KW-1185">Reference proteome</keyword>
<dbReference type="EMBL" id="AP014946">
    <property type="protein sequence ID" value="BAT60554.1"/>
    <property type="molecule type" value="Genomic_DNA"/>
</dbReference>
<comment type="function">
    <text evidence="7">Catalyzes the formation of phosphoribosylamine from phosphoribosylpyrophosphate (PRPP) and glutamine.</text>
</comment>
<dbReference type="InterPro" id="IPR029055">
    <property type="entry name" value="Ntn_hydrolases_N"/>
</dbReference>
<evidence type="ECO:0000256" key="2">
    <source>
        <dbReference type="ARBA" id="ARBA00010138"/>
    </source>
</evidence>
<dbReference type="SUPFAM" id="SSF53271">
    <property type="entry name" value="PRTase-like"/>
    <property type="match status" value="1"/>
</dbReference>
<sequence>MHQSYGLPEDIEDGDGLREKCGVFGIYGHPDAAAITALGLHALQHRGQEAAGIVAFDGKRFHSERRMGLVGDNFSRREVIERLPGNSAIGHTRYSTTGETILRNVQPLFAELNAGGFAIAHNGNLTNGLTIRRRLVREGAMMQSTTDTEVMLHLVARSSRNRFIDRFVDALREIEGAYAFVGLTNKKLVGARDPLGIRPLVLGELDGCPILASETCALDIIGAKYIRDIENGEVVIFDEDGVQSHKPFPPQRVRPCIFEYIYFARPDSVVGGRSVYDIRKAFGAQLARESAPDADVIVPVPDSGVPAAIGFAQEANIPYELGIIRNHYVGRTFIEPTQQIRELGVRLKHSANRAVVNGKRIVLLDDSLVRGTTSVKIVRMMRDAGAREVHFRVASPPITHPDYYGIDTPERDKLLAAQHDVEGMRQFIGADSLAFISVDGIYKAMGENGRNPLHPQFTDHCFTGEYPTPLTDREARDSQPRQLSLLAEAS</sequence>
<reference evidence="12 13" key="1">
    <citation type="submission" date="2015-08" db="EMBL/GenBank/DDBJ databases">
        <title>Investigation of the bacterial diversity of lava forest soil.</title>
        <authorList>
            <person name="Lee J.S."/>
        </authorList>
    </citation>
    <scope>NUCLEOTIDE SEQUENCE [LARGE SCALE GENOMIC DNA]</scope>
    <source>
        <strain evidence="12 13">GJW-30</strain>
    </source>
</reference>
<dbReference type="Pfam" id="PF13537">
    <property type="entry name" value="GATase_7"/>
    <property type="match status" value="1"/>
</dbReference>
<evidence type="ECO:0000256" key="6">
    <source>
        <dbReference type="ARBA" id="ARBA00022962"/>
    </source>
</evidence>
<evidence type="ECO:0000313" key="13">
    <source>
        <dbReference type="Proteomes" id="UP000236884"/>
    </source>
</evidence>
<comment type="pathway">
    <text evidence="1 7 8">Purine metabolism; IMP biosynthesis via de novo pathway; N(1)-(5-phospho-D-ribosyl)glycinamide from 5-phospho-alpha-D-ribose 1-diphosphate: step 1/2.</text>
</comment>
<keyword evidence="5 7" id="KW-0658">Purine biosynthesis</keyword>
<feature type="domain" description="Glutamine amidotransferase type-2" evidence="11">
    <location>
        <begin position="21"/>
        <end position="240"/>
    </location>
</feature>
<dbReference type="HAMAP" id="MF_01931">
    <property type="entry name" value="PurF"/>
    <property type="match status" value="1"/>
</dbReference>
<keyword evidence="4 7" id="KW-0808">Transferase</keyword>
<comment type="caution">
    <text evidence="7">Lacks conserved residue(s) required for the propagation of feature annotation.</text>
</comment>
<evidence type="ECO:0000256" key="7">
    <source>
        <dbReference type="HAMAP-Rule" id="MF_01931"/>
    </source>
</evidence>
<accession>A0A0S3PX78</accession>
<dbReference type="OrthoDB" id="9801213at2"/>
<dbReference type="CDD" id="cd06223">
    <property type="entry name" value="PRTases_typeI"/>
    <property type="match status" value="1"/>
</dbReference>
<organism evidence="12 13">
    <name type="scientific">Variibacter gotjawalensis</name>
    <dbReference type="NCBI Taxonomy" id="1333996"/>
    <lineage>
        <taxon>Bacteria</taxon>
        <taxon>Pseudomonadati</taxon>
        <taxon>Pseudomonadota</taxon>
        <taxon>Alphaproteobacteria</taxon>
        <taxon>Hyphomicrobiales</taxon>
        <taxon>Nitrobacteraceae</taxon>
        <taxon>Variibacter</taxon>
    </lineage>
</organism>
<comment type="catalytic activity">
    <reaction evidence="7 8">
        <text>5-phospho-beta-D-ribosylamine + L-glutamate + diphosphate = 5-phospho-alpha-D-ribose 1-diphosphate + L-glutamine + H2O</text>
        <dbReference type="Rhea" id="RHEA:14905"/>
        <dbReference type="ChEBI" id="CHEBI:15377"/>
        <dbReference type="ChEBI" id="CHEBI:29985"/>
        <dbReference type="ChEBI" id="CHEBI:33019"/>
        <dbReference type="ChEBI" id="CHEBI:58017"/>
        <dbReference type="ChEBI" id="CHEBI:58359"/>
        <dbReference type="ChEBI" id="CHEBI:58681"/>
        <dbReference type="EC" id="2.4.2.14"/>
    </reaction>
</comment>
<keyword evidence="7 10" id="KW-0460">Magnesium</keyword>
<dbReference type="InterPro" id="IPR029057">
    <property type="entry name" value="PRTase-like"/>
</dbReference>
<dbReference type="Gene3D" id="3.40.50.2020">
    <property type="match status" value="1"/>
</dbReference>
<dbReference type="EC" id="2.4.2.14" evidence="7"/>
<dbReference type="Gene3D" id="3.60.20.10">
    <property type="entry name" value="Glutamine Phosphoribosylpyrophosphate, subunit 1, domain 1"/>
    <property type="match status" value="1"/>
</dbReference>
<keyword evidence="3 7" id="KW-0328">Glycosyltransferase</keyword>
<dbReference type="KEGG" id="vgo:GJW-30_1_03100"/>
<feature type="active site" description="Nucleophile" evidence="7 9">
    <location>
        <position position="21"/>
    </location>
</feature>
<dbReference type="PANTHER" id="PTHR11907">
    <property type="entry name" value="AMIDOPHOSPHORIBOSYLTRANSFERASE"/>
    <property type="match status" value="1"/>
</dbReference>
<evidence type="ECO:0000256" key="1">
    <source>
        <dbReference type="ARBA" id="ARBA00005209"/>
    </source>
</evidence>
<dbReference type="CDD" id="cd00715">
    <property type="entry name" value="GPATase_N"/>
    <property type="match status" value="1"/>
</dbReference>
<evidence type="ECO:0000313" key="12">
    <source>
        <dbReference type="EMBL" id="BAT60554.1"/>
    </source>
</evidence>
<evidence type="ECO:0000256" key="10">
    <source>
        <dbReference type="PIRSR" id="PIRSR000485-2"/>
    </source>
</evidence>
<gene>
    <name evidence="7 12" type="primary">purF</name>
    <name evidence="12" type="ORF">GJW-30_1_03100</name>
</gene>
<feature type="binding site" evidence="7 10">
    <location>
        <position position="303"/>
    </location>
    <ligand>
        <name>Mg(2+)</name>
        <dbReference type="ChEBI" id="CHEBI:18420"/>
    </ligand>
</feature>
<dbReference type="Pfam" id="PF00156">
    <property type="entry name" value="Pribosyltran"/>
    <property type="match status" value="1"/>
</dbReference>
<dbReference type="GO" id="GO:0009113">
    <property type="term" value="P:purine nucleobase biosynthetic process"/>
    <property type="evidence" value="ECO:0007669"/>
    <property type="project" value="UniProtKB-UniRule"/>
</dbReference>
<dbReference type="RefSeq" id="WP_096356858.1">
    <property type="nucleotide sequence ID" value="NZ_AP014946.1"/>
</dbReference>
<dbReference type="SUPFAM" id="SSF56235">
    <property type="entry name" value="N-terminal nucleophile aminohydrolases (Ntn hydrolases)"/>
    <property type="match status" value="1"/>
</dbReference>
<dbReference type="Proteomes" id="UP000236884">
    <property type="component" value="Chromosome"/>
</dbReference>
<evidence type="ECO:0000256" key="3">
    <source>
        <dbReference type="ARBA" id="ARBA00022676"/>
    </source>
</evidence>
<dbReference type="InterPro" id="IPR005854">
    <property type="entry name" value="PurF"/>
</dbReference>
<dbReference type="GO" id="GO:0006189">
    <property type="term" value="P:'de novo' IMP biosynthetic process"/>
    <property type="evidence" value="ECO:0007669"/>
    <property type="project" value="UniProtKB-UniRule"/>
</dbReference>
<name>A0A0S3PX78_9BRAD</name>
<dbReference type="InterPro" id="IPR035584">
    <property type="entry name" value="PurF_N"/>
</dbReference>
<evidence type="ECO:0000259" key="11">
    <source>
        <dbReference type="PROSITE" id="PS51278"/>
    </source>
</evidence>
<evidence type="ECO:0000256" key="8">
    <source>
        <dbReference type="PIRNR" id="PIRNR000485"/>
    </source>
</evidence>
<feature type="binding site" evidence="7 10">
    <location>
        <position position="366"/>
    </location>
    <ligand>
        <name>Mg(2+)</name>
        <dbReference type="ChEBI" id="CHEBI:18420"/>
    </ligand>
</feature>
<dbReference type="GO" id="GO:0000287">
    <property type="term" value="F:magnesium ion binding"/>
    <property type="evidence" value="ECO:0007669"/>
    <property type="project" value="UniProtKB-UniRule"/>
</dbReference>
<evidence type="ECO:0000256" key="9">
    <source>
        <dbReference type="PIRSR" id="PIRSR000485-1"/>
    </source>
</evidence>
<proteinExistence type="inferred from homology"/>
<keyword evidence="7 10" id="KW-0479">Metal-binding</keyword>
<dbReference type="InterPro" id="IPR017932">
    <property type="entry name" value="GATase_2_dom"/>
</dbReference>
<protein>
    <recommendedName>
        <fullName evidence="7">Amidophosphoribosyltransferase</fullName>
        <shortName evidence="7">ATase</shortName>
        <ecNumber evidence="7">2.4.2.14</ecNumber>
    </recommendedName>
    <alternativeName>
        <fullName evidence="7">Glutamine phosphoribosylpyrophosphate amidotransferase</fullName>
        <shortName evidence="7">GPATase</shortName>
    </alternativeName>
</protein>
<evidence type="ECO:0000256" key="4">
    <source>
        <dbReference type="ARBA" id="ARBA00022679"/>
    </source>
</evidence>
<dbReference type="PIRSF" id="PIRSF000485">
    <property type="entry name" value="Amd_phspho_trans"/>
    <property type="match status" value="1"/>
</dbReference>
<comment type="similarity">
    <text evidence="2 7 8">In the C-terminal section; belongs to the purine/pyrimidine phosphoribosyltransferase family.</text>
</comment>
<dbReference type="AlphaFoldDB" id="A0A0S3PX78"/>
<evidence type="ECO:0000256" key="5">
    <source>
        <dbReference type="ARBA" id="ARBA00022755"/>
    </source>
</evidence>
<dbReference type="GO" id="GO:0004044">
    <property type="term" value="F:amidophosphoribosyltransferase activity"/>
    <property type="evidence" value="ECO:0007669"/>
    <property type="project" value="UniProtKB-UniRule"/>
</dbReference>
<keyword evidence="6 7" id="KW-0315">Glutamine amidotransferase</keyword>
<dbReference type="UniPathway" id="UPA00074">
    <property type="reaction ID" value="UER00124"/>
</dbReference>
<comment type="cofactor">
    <cofactor evidence="7 10">
        <name>Mg(2+)</name>
        <dbReference type="ChEBI" id="CHEBI:18420"/>
    </cofactor>
    <text evidence="7 10">Binds 1 Mg(2+) ion per subunit.</text>
</comment>
<dbReference type="PROSITE" id="PS51278">
    <property type="entry name" value="GATASE_TYPE_2"/>
    <property type="match status" value="1"/>
</dbReference>
<dbReference type="NCBIfam" id="TIGR01134">
    <property type="entry name" value="purF"/>
    <property type="match status" value="1"/>
</dbReference>
<feature type="binding site" evidence="7 10">
    <location>
        <position position="365"/>
    </location>
    <ligand>
        <name>Mg(2+)</name>
        <dbReference type="ChEBI" id="CHEBI:18420"/>
    </ligand>
</feature>
<dbReference type="InterPro" id="IPR000836">
    <property type="entry name" value="PRTase_dom"/>
</dbReference>